<evidence type="ECO:0000313" key="7">
    <source>
        <dbReference type="Proteomes" id="UP000219422"/>
    </source>
</evidence>
<keyword evidence="1" id="KW-0328">Glycosyltransferase</keyword>
<organism evidence="6 7">
    <name type="scientific">Sphingobium yanoikuyae</name>
    <name type="common">Sphingomonas yanoikuyae</name>
    <dbReference type="NCBI Taxonomy" id="13690"/>
    <lineage>
        <taxon>Bacteria</taxon>
        <taxon>Pseudomonadati</taxon>
        <taxon>Pseudomonadota</taxon>
        <taxon>Alphaproteobacteria</taxon>
        <taxon>Sphingomonadales</taxon>
        <taxon>Sphingomonadaceae</taxon>
        <taxon>Sphingobium</taxon>
    </lineage>
</organism>
<name>A0A291MZ71_SPHYA</name>
<dbReference type="InterPro" id="IPR007657">
    <property type="entry name" value="Glycosyltransferase_61"/>
</dbReference>
<keyword evidence="3" id="KW-0325">Glycoprotein</keyword>
<evidence type="ECO:0000256" key="1">
    <source>
        <dbReference type="ARBA" id="ARBA00022676"/>
    </source>
</evidence>
<dbReference type="AlphaFoldDB" id="A0A291MZ71"/>
<evidence type="ECO:0000256" key="4">
    <source>
        <dbReference type="SAM" id="MobiDB-lite"/>
    </source>
</evidence>
<evidence type="ECO:0000256" key="3">
    <source>
        <dbReference type="ARBA" id="ARBA00023180"/>
    </source>
</evidence>
<dbReference type="GeneID" id="57777051"/>
<feature type="region of interest" description="Disordered" evidence="4">
    <location>
        <begin position="137"/>
        <end position="157"/>
    </location>
</feature>
<dbReference type="Proteomes" id="UP000219422">
    <property type="component" value="Chromosome"/>
</dbReference>
<dbReference type="InterPro" id="IPR049625">
    <property type="entry name" value="Glyco_transf_61_cat"/>
</dbReference>
<feature type="domain" description="Glycosyltransferase 61 catalytic" evidence="5">
    <location>
        <begin position="254"/>
        <end position="425"/>
    </location>
</feature>
<dbReference type="GO" id="GO:0016757">
    <property type="term" value="F:glycosyltransferase activity"/>
    <property type="evidence" value="ECO:0007669"/>
    <property type="project" value="UniProtKB-KW"/>
</dbReference>
<evidence type="ECO:0000256" key="2">
    <source>
        <dbReference type="ARBA" id="ARBA00022679"/>
    </source>
</evidence>
<evidence type="ECO:0000313" key="6">
    <source>
        <dbReference type="EMBL" id="ATI80200.1"/>
    </source>
</evidence>
<reference evidence="6 7" key="1">
    <citation type="submission" date="2017-10" db="EMBL/GenBank/DDBJ databases">
        <title>Sphingobium yanoikuyae S72.</title>
        <authorList>
            <person name="Sanchez E."/>
            <person name="Bustos P."/>
            <person name="Mendoza P."/>
            <person name="Guo X."/>
            <person name="Mendoza A."/>
        </authorList>
    </citation>
    <scope>NUCLEOTIDE SEQUENCE [LARGE SCALE GENOMIC DNA]</scope>
    <source>
        <strain evidence="6 7">S72</strain>
    </source>
</reference>
<protein>
    <recommendedName>
        <fullName evidence="5">Glycosyltransferase 61 catalytic domain-containing protein</fullName>
    </recommendedName>
</protein>
<proteinExistence type="predicted"/>
<gene>
    <name evidence="6" type="ORF">A6768_09400</name>
</gene>
<sequence length="492" mass="54911">MTSSAAITPDEMLKKCKTWEDQQAFREIVDALSGYPLIEASNQLLKMFVQTAVAIKDEAAMASEITARAIAMLPDTASYRLINSMNRPPFRDIAAKLVLSDNVDRKSPLYMQQLKRCIKDREPSELTSQLRSAIAEASKGGHAVRPEPSGFASPKRPSNYTLGTVDIMASSRTDRRHYDRLKADAEVFAARLNAPRDFKVLEYRNVFIDNLGQIWNEDGAIIKSRGHAIPNLRRCDVPNLDVGFNLATRTRGLYHFLVDCIPLLGWMVNNPQAACIPVLTNGRAPAFERELLELASLEGPDIYPIDNVVFVESLLVAAGGFAALAGWDHVAPIMNRIVTMAHEIAYEEGVALPKSIYISRSVARRRMMENEEQVHKAMEDRGVTVLHFENLPIWHQIAIASNAQTIIAPHGAGLAHLITSIRPATVIEILPINDVAYVLRWNYARVSQLRGHRYSAWLEEQQNPLSDRWSVKLDEFLPFLDAKLGLNVIAAA</sequence>
<dbReference type="KEGG" id="sya:A6768_09400"/>
<dbReference type="PANTHER" id="PTHR20961">
    <property type="entry name" value="GLYCOSYLTRANSFERASE"/>
    <property type="match status" value="1"/>
</dbReference>
<dbReference type="Pfam" id="PF04577">
    <property type="entry name" value="Glyco_transf_61"/>
    <property type="match status" value="1"/>
</dbReference>
<accession>A0A291MZ71</accession>
<keyword evidence="2" id="KW-0808">Transferase</keyword>
<evidence type="ECO:0000259" key="5">
    <source>
        <dbReference type="Pfam" id="PF04577"/>
    </source>
</evidence>
<dbReference type="EMBL" id="CP023741">
    <property type="protein sequence ID" value="ATI80200.1"/>
    <property type="molecule type" value="Genomic_DNA"/>
</dbReference>
<dbReference type="RefSeq" id="WP_097383415.1">
    <property type="nucleotide sequence ID" value="NZ_CP023741.1"/>
</dbReference>